<keyword evidence="3" id="KW-1185">Reference proteome</keyword>
<organism evidence="2 3">
    <name type="scientific">Orbilia brochopaga</name>
    <dbReference type="NCBI Taxonomy" id="3140254"/>
    <lineage>
        <taxon>Eukaryota</taxon>
        <taxon>Fungi</taxon>
        <taxon>Dikarya</taxon>
        <taxon>Ascomycota</taxon>
        <taxon>Pezizomycotina</taxon>
        <taxon>Orbiliomycetes</taxon>
        <taxon>Orbiliales</taxon>
        <taxon>Orbiliaceae</taxon>
        <taxon>Orbilia</taxon>
    </lineage>
</organism>
<protein>
    <submittedName>
        <fullName evidence="2">Uncharacterized protein</fullName>
    </submittedName>
</protein>
<name>A0AAV9V6W0_9PEZI</name>
<evidence type="ECO:0000256" key="1">
    <source>
        <dbReference type="SAM" id="MobiDB-lite"/>
    </source>
</evidence>
<reference evidence="2 3" key="1">
    <citation type="submission" date="2019-10" db="EMBL/GenBank/DDBJ databases">
        <authorList>
            <person name="Palmer J.M."/>
        </authorList>
    </citation>
    <scope>NUCLEOTIDE SEQUENCE [LARGE SCALE GENOMIC DNA]</scope>
    <source>
        <strain evidence="2 3">TWF696</strain>
    </source>
</reference>
<proteinExistence type="predicted"/>
<dbReference type="Proteomes" id="UP001375240">
    <property type="component" value="Unassembled WGS sequence"/>
</dbReference>
<evidence type="ECO:0000313" key="3">
    <source>
        <dbReference type="Proteomes" id="UP001375240"/>
    </source>
</evidence>
<gene>
    <name evidence="2" type="ORF">TWF696_004279</name>
</gene>
<dbReference type="EMBL" id="JAVHNQ010000002">
    <property type="protein sequence ID" value="KAK6355159.1"/>
    <property type="molecule type" value="Genomic_DNA"/>
</dbReference>
<dbReference type="AlphaFoldDB" id="A0AAV9V6W0"/>
<comment type="caution">
    <text evidence="2">The sequence shown here is derived from an EMBL/GenBank/DDBJ whole genome shotgun (WGS) entry which is preliminary data.</text>
</comment>
<accession>A0AAV9V6W0</accession>
<feature type="region of interest" description="Disordered" evidence="1">
    <location>
        <begin position="136"/>
        <end position="163"/>
    </location>
</feature>
<evidence type="ECO:0000313" key="2">
    <source>
        <dbReference type="EMBL" id="KAK6355159.1"/>
    </source>
</evidence>
<sequence>MSKAAVDLNVYPRLFGSADVPDQECHEVWLYLTYYGANYNFPAATSEQEHESDEEYACSPRSEFMMIKEPLEASQNSQWSFESVTEQLLTPKIQKNPFHMETVDEWAPTARMGQISSTKSSPLKFGNLKSPSIIMEEEEEEGDQGNDINEGNIFGLRKAGPGS</sequence>